<dbReference type="WBParaSite" id="HPBE_0000524001-mRNA-1">
    <property type="protein sequence ID" value="HPBE_0000524001-mRNA-1"/>
    <property type="gene ID" value="HPBE_0000524001"/>
</dbReference>
<reference evidence="1 2" key="1">
    <citation type="submission" date="2018-11" db="EMBL/GenBank/DDBJ databases">
        <authorList>
            <consortium name="Pathogen Informatics"/>
        </authorList>
    </citation>
    <scope>NUCLEOTIDE SEQUENCE [LARGE SCALE GENOMIC DNA]</scope>
</reference>
<keyword evidence="2" id="KW-1185">Reference proteome</keyword>
<name>A0A183FFF3_HELPZ</name>
<gene>
    <name evidence="1" type="ORF">HPBE_LOCUS5241</name>
</gene>
<protein>
    <submittedName>
        <fullName evidence="3">Secreted protein</fullName>
    </submittedName>
</protein>
<evidence type="ECO:0000313" key="3">
    <source>
        <dbReference type="WBParaSite" id="HPBE_0000524001-mRNA-1"/>
    </source>
</evidence>
<accession>A0A183FFF3</accession>
<evidence type="ECO:0000313" key="1">
    <source>
        <dbReference type="EMBL" id="VDO63867.1"/>
    </source>
</evidence>
<reference evidence="3" key="2">
    <citation type="submission" date="2019-09" db="UniProtKB">
        <authorList>
            <consortium name="WormBaseParasite"/>
        </authorList>
    </citation>
    <scope>IDENTIFICATION</scope>
</reference>
<dbReference type="AlphaFoldDB" id="A0A183FFF3"/>
<accession>A0A3P7XUX6</accession>
<proteinExistence type="predicted"/>
<evidence type="ECO:0000313" key="2">
    <source>
        <dbReference type="Proteomes" id="UP000050761"/>
    </source>
</evidence>
<dbReference type="EMBL" id="UZAH01025436">
    <property type="protein sequence ID" value="VDO63867.1"/>
    <property type="molecule type" value="Genomic_DNA"/>
</dbReference>
<dbReference type="Proteomes" id="UP000050761">
    <property type="component" value="Unassembled WGS sequence"/>
</dbReference>
<organism evidence="2 3">
    <name type="scientific">Heligmosomoides polygyrus</name>
    <name type="common">Parasitic roundworm</name>
    <dbReference type="NCBI Taxonomy" id="6339"/>
    <lineage>
        <taxon>Eukaryota</taxon>
        <taxon>Metazoa</taxon>
        <taxon>Ecdysozoa</taxon>
        <taxon>Nematoda</taxon>
        <taxon>Chromadorea</taxon>
        <taxon>Rhabditida</taxon>
        <taxon>Rhabditina</taxon>
        <taxon>Rhabditomorpha</taxon>
        <taxon>Strongyloidea</taxon>
        <taxon>Heligmosomidae</taxon>
        <taxon>Heligmosomoides</taxon>
    </lineage>
</organism>
<sequence length="81" mass="8719">MTFGDKYSNILLGAGTALLTTRRCSGVHGIVLHGRRSLTHKVGLRHGSPPPHTAGPSHPSHRLQPTFFLLGIICLLNTPCQ</sequence>